<dbReference type="InterPro" id="IPR032710">
    <property type="entry name" value="NTF2-like_dom_sf"/>
</dbReference>
<dbReference type="Proteomes" id="UP001208689">
    <property type="component" value="Chromosome"/>
</dbReference>
<dbReference type="SUPFAM" id="SSF54427">
    <property type="entry name" value="NTF2-like"/>
    <property type="match status" value="1"/>
</dbReference>
<dbReference type="InterPro" id="IPR039437">
    <property type="entry name" value="FrzH/put_lumazine-bd"/>
</dbReference>
<name>A0ABY6HKL5_9ARCH</name>
<evidence type="ECO:0000313" key="2">
    <source>
        <dbReference type="EMBL" id="UYP44063.1"/>
    </source>
</evidence>
<dbReference type="Gene3D" id="3.10.450.50">
    <property type="match status" value="1"/>
</dbReference>
<accession>A0ABY6HKL5</accession>
<feature type="transmembrane region" description="Helical" evidence="1">
    <location>
        <begin position="15"/>
        <end position="37"/>
    </location>
</feature>
<sequence length="164" mass="19435">MQLSIKQNKSVLKDLFSFISLWREFYFTSNLIILLAVQKNKYNVVISMKIEEKIKKTALNYVEGWYSADSKRMEKALHSKLVKRRFVSPQEIWDVNTPWMIEATEEGRGKIDDINQGKKEVTILDYYNNIASVKIISDKFVDYLHMVFIQGEWKIVDVLWDFVK</sequence>
<dbReference type="EMBL" id="CP104013">
    <property type="protein sequence ID" value="UYP44063.1"/>
    <property type="molecule type" value="Genomic_DNA"/>
</dbReference>
<proteinExistence type="predicted"/>
<evidence type="ECO:0000313" key="3">
    <source>
        <dbReference type="Proteomes" id="UP001208689"/>
    </source>
</evidence>
<keyword evidence="1" id="KW-0472">Membrane</keyword>
<gene>
    <name evidence="2" type="ORF">NEF87_000348</name>
</gene>
<keyword evidence="1" id="KW-0812">Transmembrane</keyword>
<evidence type="ECO:0000256" key="1">
    <source>
        <dbReference type="SAM" id="Phobius"/>
    </source>
</evidence>
<organism evidence="2 3">
    <name type="scientific">Candidatus Lokiarchaeum ossiferum</name>
    <dbReference type="NCBI Taxonomy" id="2951803"/>
    <lineage>
        <taxon>Archaea</taxon>
        <taxon>Promethearchaeati</taxon>
        <taxon>Promethearchaeota</taxon>
        <taxon>Promethearchaeia</taxon>
        <taxon>Promethearchaeales</taxon>
        <taxon>Promethearchaeaceae</taxon>
        <taxon>Candidatus Lokiarchaeum</taxon>
    </lineage>
</organism>
<keyword evidence="1" id="KW-1133">Transmembrane helix</keyword>
<keyword evidence="3" id="KW-1185">Reference proteome</keyword>
<dbReference type="Pfam" id="PF12893">
    <property type="entry name" value="Lumazine_bd_2"/>
    <property type="match status" value="1"/>
</dbReference>
<evidence type="ECO:0008006" key="4">
    <source>
        <dbReference type="Google" id="ProtNLM"/>
    </source>
</evidence>
<reference evidence="2" key="1">
    <citation type="submission" date="2022-09" db="EMBL/GenBank/DDBJ databases">
        <title>Actin cytoskeleton and complex cell architecture in an #Asgard archaeon.</title>
        <authorList>
            <person name="Ponce Toledo R.I."/>
            <person name="Schleper C."/>
            <person name="Rodrigues Oliveira T."/>
            <person name="Wollweber F."/>
            <person name="Xu J."/>
            <person name="Rittmann S."/>
            <person name="Klingl A."/>
            <person name="Pilhofer M."/>
        </authorList>
    </citation>
    <scope>NUCLEOTIDE SEQUENCE</scope>
    <source>
        <strain evidence="2">B-35</strain>
    </source>
</reference>
<protein>
    <recommendedName>
        <fullName evidence="4">Lumazine-binding protein</fullName>
    </recommendedName>
</protein>